<dbReference type="InterPro" id="IPR018490">
    <property type="entry name" value="cNMP-bd_dom_sf"/>
</dbReference>
<dbReference type="InterPro" id="IPR050397">
    <property type="entry name" value="Env_Response_Regulators"/>
</dbReference>
<dbReference type="PANTHER" id="PTHR24567">
    <property type="entry name" value="CRP FAMILY TRANSCRIPTIONAL REGULATORY PROTEIN"/>
    <property type="match status" value="1"/>
</dbReference>
<dbReference type="SUPFAM" id="SSF51206">
    <property type="entry name" value="cAMP-binding domain-like"/>
    <property type="match status" value="1"/>
</dbReference>
<dbReference type="EMBL" id="JABFCS010000001">
    <property type="protein sequence ID" value="NNU45018.1"/>
    <property type="molecule type" value="Genomic_DNA"/>
</dbReference>
<evidence type="ECO:0000313" key="3">
    <source>
        <dbReference type="Proteomes" id="UP000552954"/>
    </source>
</evidence>
<dbReference type="SMART" id="SM00100">
    <property type="entry name" value="cNMP"/>
    <property type="match status" value="1"/>
</dbReference>
<evidence type="ECO:0000313" key="2">
    <source>
        <dbReference type="EMBL" id="NNU45018.1"/>
    </source>
</evidence>
<dbReference type="PANTHER" id="PTHR24567:SF74">
    <property type="entry name" value="HTH-TYPE TRANSCRIPTIONAL REGULATOR ARCR"/>
    <property type="match status" value="1"/>
</dbReference>
<name>A0A849K9L2_9BURK</name>
<dbReference type="GO" id="GO:0005829">
    <property type="term" value="C:cytosol"/>
    <property type="evidence" value="ECO:0007669"/>
    <property type="project" value="TreeGrafter"/>
</dbReference>
<feature type="domain" description="Cyclic nucleotide-binding" evidence="1">
    <location>
        <begin position="37"/>
        <end position="165"/>
    </location>
</feature>
<dbReference type="Pfam" id="PF00027">
    <property type="entry name" value="cNMP_binding"/>
    <property type="match status" value="1"/>
</dbReference>
<accession>A0A849K9L2</accession>
<proteinExistence type="predicted"/>
<protein>
    <submittedName>
        <fullName evidence="2">Crp/Fnr family transcriptional regulator</fullName>
    </submittedName>
</protein>
<comment type="caution">
    <text evidence="2">The sequence shown here is derived from an EMBL/GenBank/DDBJ whole genome shotgun (WGS) entry which is preliminary data.</text>
</comment>
<dbReference type="AlphaFoldDB" id="A0A849K9L2"/>
<evidence type="ECO:0000259" key="1">
    <source>
        <dbReference type="PROSITE" id="PS50042"/>
    </source>
</evidence>
<reference evidence="2 3" key="2">
    <citation type="submission" date="2020-06" db="EMBL/GenBank/DDBJ databases">
        <title>Ramlibacter rhizophilus sp. nov., isolated from rhizosphere soil of national flower Mugunghwa from South Korea.</title>
        <authorList>
            <person name="Zheng-Fei Y."/>
            <person name="Huan T."/>
        </authorList>
    </citation>
    <scope>NUCLEOTIDE SEQUENCE [LARGE SCALE GENOMIC DNA]</scope>
    <source>
        <strain evidence="2 3">B156</strain>
    </source>
</reference>
<gene>
    <name evidence="2" type="ORF">HK415_20445</name>
</gene>
<reference evidence="2 3" key="1">
    <citation type="submission" date="2020-05" db="EMBL/GenBank/DDBJ databases">
        <authorList>
            <person name="Khan S.A."/>
            <person name="Jeon C.O."/>
            <person name="Chun B.H."/>
        </authorList>
    </citation>
    <scope>NUCLEOTIDE SEQUENCE [LARGE SCALE GENOMIC DNA]</scope>
    <source>
        <strain evidence="2 3">B156</strain>
    </source>
</reference>
<organism evidence="2 3">
    <name type="scientific">Ramlibacter montanisoli</name>
    <dbReference type="NCBI Taxonomy" id="2732512"/>
    <lineage>
        <taxon>Bacteria</taxon>
        <taxon>Pseudomonadati</taxon>
        <taxon>Pseudomonadota</taxon>
        <taxon>Betaproteobacteria</taxon>
        <taxon>Burkholderiales</taxon>
        <taxon>Comamonadaceae</taxon>
        <taxon>Ramlibacter</taxon>
    </lineage>
</organism>
<dbReference type="InterPro" id="IPR014710">
    <property type="entry name" value="RmlC-like_jellyroll"/>
</dbReference>
<keyword evidence="3" id="KW-1185">Reference proteome</keyword>
<dbReference type="CDD" id="cd00038">
    <property type="entry name" value="CAP_ED"/>
    <property type="match status" value="1"/>
</dbReference>
<dbReference type="RefSeq" id="WP_171562452.1">
    <property type="nucleotide sequence ID" value="NZ_JABFCS010000001.1"/>
</dbReference>
<sequence length="186" mass="20373">MAAAVPLEERIRAAGLEVAGCCEQLSQWPGLLEHSTLLQDFTPKEVDVLGSLMLQVRAKPPGDMLIREGDINDWMMLLLSGTVDVGKRIGPDANHEERGDNTRLAVLRPGTVLGEMSMFDGEPRYASCWALSAVEAAVLDREAVARLIKTRPDIGAKLLVKLTQLLAQRLRNTSAQLVKVLQRHVA</sequence>
<dbReference type="Proteomes" id="UP000552954">
    <property type="component" value="Unassembled WGS sequence"/>
</dbReference>
<dbReference type="GO" id="GO:0003700">
    <property type="term" value="F:DNA-binding transcription factor activity"/>
    <property type="evidence" value="ECO:0007669"/>
    <property type="project" value="TreeGrafter"/>
</dbReference>
<dbReference type="InterPro" id="IPR000595">
    <property type="entry name" value="cNMP-bd_dom"/>
</dbReference>
<dbReference type="PROSITE" id="PS50042">
    <property type="entry name" value="CNMP_BINDING_3"/>
    <property type="match status" value="1"/>
</dbReference>
<dbReference type="Gene3D" id="2.60.120.10">
    <property type="entry name" value="Jelly Rolls"/>
    <property type="match status" value="1"/>
</dbReference>